<feature type="compositionally biased region" description="Polar residues" evidence="1">
    <location>
        <begin position="9"/>
        <end position="21"/>
    </location>
</feature>
<keyword evidence="2" id="KW-0472">Membrane</keyword>
<dbReference type="Proteomes" id="UP000305948">
    <property type="component" value="Unassembled WGS sequence"/>
</dbReference>
<proteinExistence type="predicted"/>
<feature type="transmembrane region" description="Helical" evidence="2">
    <location>
        <begin position="234"/>
        <end position="255"/>
    </location>
</feature>
<dbReference type="AlphaFoldDB" id="A0A5C3ML83"/>
<feature type="region of interest" description="Disordered" evidence="1">
    <location>
        <begin position="1"/>
        <end position="26"/>
    </location>
</feature>
<dbReference type="Pfam" id="PF24016">
    <property type="entry name" value="DUF7330"/>
    <property type="match status" value="1"/>
</dbReference>
<name>A0A5C3ML83_9AGAM</name>
<feature type="domain" description="DUF7330" evidence="3">
    <location>
        <begin position="36"/>
        <end position="224"/>
    </location>
</feature>
<evidence type="ECO:0000256" key="2">
    <source>
        <dbReference type="SAM" id="Phobius"/>
    </source>
</evidence>
<dbReference type="InterPro" id="IPR055754">
    <property type="entry name" value="DUF7330"/>
</dbReference>
<evidence type="ECO:0000259" key="3">
    <source>
        <dbReference type="Pfam" id="PF24016"/>
    </source>
</evidence>
<keyword evidence="5" id="KW-1185">Reference proteome</keyword>
<dbReference type="OrthoDB" id="5289249at2759"/>
<dbReference type="STRING" id="5364.A0A5C3ML83"/>
<keyword evidence="2" id="KW-0812">Transmembrane</keyword>
<protein>
    <recommendedName>
        <fullName evidence="3">DUF7330 domain-containing protein</fullName>
    </recommendedName>
</protein>
<accession>A0A5C3ML83</accession>
<evidence type="ECO:0000313" key="4">
    <source>
        <dbReference type="EMBL" id="TFK45637.1"/>
    </source>
</evidence>
<gene>
    <name evidence="4" type="ORF">OE88DRAFT_1740139</name>
</gene>
<evidence type="ECO:0000256" key="1">
    <source>
        <dbReference type="SAM" id="MobiDB-lite"/>
    </source>
</evidence>
<dbReference type="EMBL" id="ML213539">
    <property type="protein sequence ID" value="TFK45637.1"/>
    <property type="molecule type" value="Genomic_DNA"/>
</dbReference>
<sequence>MTILEDQDIQGNPSAPPSYSNLPDVPEDIRHVKPTNYLYIVRSFGLIDDTYVIDPTYEPTIPSYMLPKVKEGQKRKNLCLCSTFGSVKADVWIRAGSARGMSAEKHEKRRTSIKASSDCRPVTVKHAESGNPFHLVCDSAASVVVYLPRTFSGLLVTGTDLGSVRYSPEVSARLTVLSEINGIRYRFLGDYESSNWDKDAEHWEGDEVRLHTGMGTIRVAFLDEEWPTIRRSSWFFRCILLTATSLLAIWVVAIVS</sequence>
<reference evidence="4 5" key="1">
    <citation type="journal article" date="2019" name="Nat. Ecol. Evol.">
        <title>Megaphylogeny resolves global patterns of mushroom evolution.</title>
        <authorList>
            <person name="Varga T."/>
            <person name="Krizsan K."/>
            <person name="Foldi C."/>
            <person name="Dima B."/>
            <person name="Sanchez-Garcia M."/>
            <person name="Sanchez-Ramirez S."/>
            <person name="Szollosi G.J."/>
            <person name="Szarkandi J.G."/>
            <person name="Papp V."/>
            <person name="Albert L."/>
            <person name="Andreopoulos W."/>
            <person name="Angelini C."/>
            <person name="Antonin V."/>
            <person name="Barry K.W."/>
            <person name="Bougher N.L."/>
            <person name="Buchanan P."/>
            <person name="Buyck B."/>
            <person name="Bense V."/>
            <person name="Catcheside P."/>
            <person name="Chovatia M."/>
            <person name="Cooper J."/>
            <person name="Damon W."/>
            <person name="Desjardin D."/>
            <person name="Finy P."/>
            <person name="Geml J."/>
            <person name="Haridas S."/>
            <person name="Hughes K."/>
            <person name="Justo A."/>
            <person name="Karasinski D."/>
            <person name="Kautmanova I."/>
            <person name="Kiss B."/>
            <person name="Kocsube S."/>
            <person name="Kotiranta H."/>
            <person name="LaButti K.M."/>
            <person name="Lechner B.E."/>
            <person name="Liimatainen K."/>
            <person name="Lipzen A."/>
            <person name="Lukacs Z."/>
            <person name="Mihaltcheva S."/>
            <person name="Morgado L.N."/>
            <person name="Niskanen T."/>
            <person name="Noordeloos M.E."/>
            <person name="Ohm R.A."/>
            <person name="Ortiz-Santana B."/>
            <person name="Ovrebo C."/>
            <person name="Racz N."/>
            <person name="Riley R."/>
            <person name="Savchenko A."/>
            <person name="Shiryaev A."/>
            <person name="Soop K."/>
            <person name="Spirin V."/>
            <person name="Szebenyi C."/>
            <person name="Tomsovsky M."/>
            <person name="Tulloss R.E."/>
            <person name="Uehling J."/>
            <person name="Grigoriev I.V."/>
            <person name="Vagvolgyi C."/>
            <person name="Papp T."/>
            <person name="Martin F.M."/>
            <person name="Miettinen O."/>
            <person name="Hibbett D.S."/>
            <person name="Nagy L.G."/>
        </authorList>
    </citation>
    <scope>NUCLEOTIDE SEQUENCE [LARGE SCALE GENOMIC DNA]</scope>
    <source>
        <strain evidence="4 5">OMC1185</strain>
    </source>
</reference>
<evidence type="ECO:0000313" key="5">
    <source>
        <dbReference type="Proteomes" id="UP000305948"/>
    </source>
</evidence>
<keyword evidence="2" id="KW-1133">Transmembrane helix</keyword>
<organism evidence="4 5">
    <name type="scientific">Heliocybe sulcata</name>
    <dbReference type="NCBI Taxonomy" id="5364"/>
    <lineage>
        <taxon>Eukaryota</taxon>
        <taxon>Fungi</taxon>
        <taxon>Dikarya</taxon>
        <taxon>Basidiomycota</taxon>
        <taxon>Agaricomycotina</taxon>
        <taxon>Agaricomycetes</taxon>
        <taxon>Gloeophyllales</taxon>
        <taxon>Gloeophyllaceae</taxon>
        <taxon>Heliocybe</taxon>
    </lineage>
</organism>